<keyword evidence="2" id="KW-0813">Transport</keyword>
<dbReference type="InterPro" id="IPR050291">
    <property type="entry name" value="CDF_Transporter"/>
</dbReference>
<name>A0A1J9Q793_9EURO</name>
<dbReference type="GO" id="GO:0008324">
    <property type="term" value="F:monoatomic cation transmembrane transporter activity"/>
    <property type="evidence" value="ECO:0007669"/>
    <property type="project" value="InterPro"/>
</dbReference>
<proteinExistence type="predicted"/>
<evidence type="ECO:0000256" key="3">
    <source>
        <dbReference type="ARBA" id="ARBA00022692"/>
    </source>
</evidence>
<dbReference type="PANTHER" id="PTHR43840">
    <property type="entry name" value="MITOCHONDRIAL METAL TRANSPORTER 1-RELATED"/>
    <property type="match status" value="1"/>
</dbReference>
<keyword evidence="3" id="KW-0812">Transmembrane</keyword>
<dbReference type="PANTHER" id="PTHR43840:SF15">
    <property type="entry name" value="MITOCHONDRIAL METAL TRANSPORTER 1-RELATED"/>
    <property type="match status" value="1"/>
</dbReference>
<dbReference type="OrthoDB" id="435980at2759"/>
<feature type="compositionally biased region" description="Polar residues" evidence="6">
    <location>
        <begin position="54"/>
        <end position="63"/>
    </location>
</feature>
<evidence type="ECO:0000256" key="1">
    <source>
        <dbReference type="ARBA" id="ARBA00004141"/>
    </source>
</evidence>
<dbReference type="GO" id="GO:0030003">
    <property type="term" value="P:intracellular monoatomic cation homeostasis"/>
    <property type="evidence" value="ECO:0007669"/>
    <property type="project" value="UniProtKB-ARBA"/>
</dbReference>
<evidence type="ECO:0000256" key="2">
    <source>
        <dbReference type="ARBA" id="ARBA00022448"/>
    </source>
</evidence>
<dbReference type="GO" id="GO:0098771">
    <property type="term" value="P:inorganic ion homeostasis"/>
    <property type="evidence" value="ECO:0007669"/>
    <property type="project" value="UniProtKB-ARBA"/>
</dbReference>
<feature type="region of interest" description="Disordered" evidence="6">
    <location>
        <begin position="53"/>
        <end position="98"/>
    </location>
</feature>
<comment type="caution">
    <text evidence="8">The sequence shown here is derived from an EMBL/GenBank/DDBJ whole genome shotgun (WGS) entry which is preliminary data.</text>
</comment>
<dbReference type="SUPFAM" id="SSF161111">
    <property type="entry name" value="Cation efflux protein transmembrane domain-like"/>
    <property type="match status" value="1"/>
</dbReference>
<evidence type="ECO:0000259" key="7">
    <source>
        <dbReference type="Pfam" id="PF01545"/>
    </source>
</evidence>
<dbReference type="AlphaFoldDB" id="A0A1J9Q793"/>
<feature type="non-terminal residue" evidence="8">
    <location>
        <position position="302"/>
    </location>
</feature>
<keyword evidence="5" id="KW-0472">Membrane</keyword>
<keyword evidence="4" id="KW-1133">Transmembrane helix</keyword>
<feature type="domain" description="Cation efflux protein transmembrane" evidence="7">
    <location>
        <begin position="156"/>
        <end position="268"/>
    </location>
</feature>
<keyword evidence="9" id="KW-1185">Reference proteome</keyword>
<feature type="compositionally biased region" description="Basic residues" evidence="6">
    <location>
        <begin position="120"/>
        <end position="136"/>
    </location>
</feature>
<evidence type="ECO:0000313" key="8">
    <source>
        <dbReference type="EMBL" id="OJD11796.1"/>
    </source>
</evidence>
<evidence type="ECO:0000256" key="5">
    <source>
        <dbReference type="ARBA" id="ARBA00023136"/>
    </source>
</evidence>
<dbReference type="InterPro" id="IPR027469">
    <property type="entry name" value="Cation_efflux_TMD_sf"/>
</dbReference>
<organism evidence="8 9">
    <name type="scientific">Emergomyces pasteurianus Ep9510</name>
    <dbReference type="NCBI Taxonomy" id="1447872"/>
    <lineage>
        <taxon>Eukaryota</taxon>
        <taxon>Fungi</taxon>
        <taxon>Dikarya</taxon>
        <taxon>Ascomycota</taxon>
        <taxon>Pezizomycotina</taxon>
        <taxon>Eurotiomycetes</taxon>
        <taxon>Eurotiomycetidae</taxon>
        <taxon>Onygenales</taxon>
        <taxon>Ajellomycetaceae</taxon>
        <taxon>Emergomyces</taxon>
    </lineage>
</organism>
<dbReference type="Pfam" id="PF01545">
    <property type="entry name" value="Cation_efflux"/>
    <property type="match status" value="1"/>
</dbReference>
<protein>
    <recommendedName>
        <fullName evidence="7">Cation efflux protein transmembrane domain-containing protein</fullName>
    </recommendedName>
</protein>
<accession>A0A1J9Q793</accession>
<evidence type="ECO:0000313" key="9">
    <source>
        <dbReference type="Proteomes" id="UP000182235"/>
    </source>
</evidence>
<dbReference type="GO" id="GO:0016020">
    <property type="term" value="C:membrane"/>
    <property type="evidence" value="ECO:0007669"/>
    <property type="project" value="UniProtKB-SubCell"/>
</dbReference>
<dbReference type="Gene3D" id="1.20.1510.10">
    <property type="entry name" value="Cation efflux protein transmembrane domain"/>
    <property type="match status" value="1"/>
</dbReference>
<evidence type="ECO:0000256" key="6">
    <source>
        <dbReference type="SAM" id="MobiDB-lite"/>
    </source>
</evidence>
<dbReference type="STRING" id="1447872.A0A1J9Q793"/>
<gene>
    <name evidence="8" type="ORF">AJ78_07509</name>
</gene>
<feature type="region of interest" description="Disordered" evidence="6">
    <location>
        <begin position="116"/>
        <end position="146"/>
    </location>
</feature>
<reference evidence="8 9" key="1">
    <citation type="submission" date="2015-07" db="EMBL/GenBank/DDBJ databases">
        <title>Emmonsia species relationships and genome sequence.</title>
        <authorList>
            <consortium name="The Broad Institute Genomics Platform"/>
            <person name="Cuomo C.A."/>
            <person name="Munoz J.F."/>
            <person name="Imamovic A."/>
            <person name="Priest M.E."/>
            <person name="Young S."/>
            <person name="Clay O.K."/>
            <person name="McEwen J.G."/>
        </authorList>
    </citation>
    <scope>NUCLEOTIDE SEQUENCE [LARGE SCALE GENOMIC DNA]</scope>
    <source>
        <strain evidence="8 9">UAMH 9510</strain>
    </source>
</reference>
<sequence length="302" mass="32643">MIFPQPGGCRSLVRLASWRPLSSCPLYRQISPPRAAATAVAARHFVGSLKQRVFHSNSHSRSLSAPRPTKRRPLSYTHDRRGGITTNTLPPIRPSTPYPLLRQSPPHLLVFMTAPQARSHSGHGHSHGHGHHHHHHDNVYLTSKNKNDPGVRITRIGLLSNLAMAIGKGFGGYIFNSSALIADAYHAATDLVSDFMTLATVSLSLKPPTAKFPLGYGKVESLGALGVSSLLLCGGLLMGLNAAEVLLTQFFPTIAEWFEHHGLLGHGHSHGHSHSHEVLGPNINAAWLAAGSILVKESLYHA</sequence>
<dbReference type="Proteomes" id="UP000182235">
    <property type="component" value="Unassembled WGS sequence"/>
</dbReference>
<dbReference type="VEuPathDB" id="FungiDB:AJ78_07509"/>
<comment type="subcellular location">
    <subcellularLocation>
        <location evidence="1">Membrane</location>
        <topology evidence="1">Multi-pass membrane protein</topology>
    </subcellularLocation>
</comment>
<evidence type="ECO:0000256" key="4">
    <source>
        <dbReference type="ARBA" id="ARBA00022989"/>
    </source>
</evidence>
<dbReference type="EMBL" id="LGRN01000491">
    <property type="protein sequence ID" value="OJD11796.1"/>
    <property type="molecule type" value="Genomic_DNA"/>
</dbReference>
<dbReference type="InterPro" id="IPR058533">
    <property type="entry name" value="Cation_efflux_TM"/>
</dbReference>